<dbReference type="InterPro" id="IPR029061">
    <property type="entry name" value="THDP-binding"/>
</dbReference>
<comment type="similarity">
    <text evidence="2">Belongs to the transketolase family.</text>
</comment>
<proteinExistence type="inferred from homology"/>
<dbReference type="CDD" id="cd02012">
    <property type="entry name" value="TPP_TK"/>
    <property type="match status" value="1"/>
</dbReference>
<sequence length="279" mass="30218">MITSYQTSAGLQKLADRIRFSSIKSMYASKGGHVGGVLSLCELMAVLYGSVMDYDPQNPHWEERDKVVLSKGHCGPVLYSALALSGFFPEKELMTLNRNGTHLPSHCDMNKTVGIDMTTGSLGQGASTAAGMALGKKMLGRKGSVFLILGDGELNEGQVWEMAMFAKQHKLDNLITFVDWNHQQLDGYTDGICDLGNIETLFKAFGFEAVTIDGHDVDAIVTASRNALASRNGLPKCIVLNTVKGKGWSVTEGKTGIHHIAITDEMMAEAQQEFAGKEL</sequence>
<dbReference type="Gene3D" id="3.40.50.970">
    <property type="match status" value="1"/>
</dbReference>
<evidence type="ECO:0000256" key="5">
    <source>
        <dbReference type="ARBA" id="ARBA00023052"/>
    </source>
</evidence>
<evidence type="ECO:0000313" key="8">
    <source>
        <dbReference type="Proteomes" id="UP001454086"/>
    </source>
</evidence>
<gene>
    <name evidence="7" type="ORF">WMQ36_09580</name>
</gene>
<dbReference type="EMBL" id="JBBMFM010000027">
    <property type="protein sequence ID" value="MEQ2425220.1"/>
    <property type="molecule type" value="Genomic_DNA"/>
</dbReference>
<dbReference type="InterPro" id="IPR005474">
    <property type="entry name" value="Transketolase_N"/>
</dbReference>
<dbReference type="RefSeq" id="WP_040381157.1">
    <property type="nucleotide sequence ID" value="NZ_JBBMFM010000027.1"/>
</dbReference>
<dbReference type="Pfam" id="PF00456">
    <property type="entry name" value="Transketolase_N"/>
    <property type="match status" value="1"/>
</dbReference>
<evidence type="ECO:0000256" key="3">
    <source>
        <dbReference type="ARBA" id="ARBA00022679"/>
    </source>
</evidence>
<keyword evidence="4" id="KW-0479">Metal-binding</keyword>
<organism evidence="7 8">
    <name type="scientific">Enterocloster hominis</name>
    <name type="common">ex Hitch et al. 2024</name>
    <dbReference type="NCBI Taxonomy" id="1917870"/>
    <lineage>
        <taxon>Bacteria</taxon>
        <taxon>Bacillati</taxon>
        <taxon>Bacillota</taxon>
        <taxon>Clostridia</taxon>
        <taxon>Lachnospirales</taxon>
        <taxon>Lachnospiraceae</taxon>
        <taxon>Enterocloster</taxon>
    </lineage>
</organism>
<evidence type="ECO:0000256" key="2">
    <source>
        <dbReference type="ARBA" id="ARBA00007131"/>
    </source>
</evidence>
<dbReference type="Proteomes" id="UP001454086">
    <property type="component" value="Unassembled WGS sequence"/>
</dbReference>
<keyword evidence="8" id="KW-1185">Reference proteome</keyword>
<evidence type="ECO:0000256" key="4">
    <source>
        <dbReference type="ARBA" id="ARBA00022723"/>
    </source>
</evidence>
<evidence type="ECO:0000313" key="7">
    <source>
        <dbReference type="EMBL" id="MEQ2425220.1"/>
    </source>
</evidence>
<evidence type="ECO:0000259" key="6">
    <source>
        <dbReference type="Pfam" id="PF00456"/>
    </source>
</evidence>
<keyword evidence="5" id="KW-0786">Thiamine pyrophosphate</keyword>
<dbReference type="InterPro" id="IPR049557">
    <property type="entry name" value="Transketolase_CS"/>
</dbReference>
<dbReference type="PROSITE" id="PS00801">
    <property type="entry name" value="TRANSKETOLASE_1"/>
    <property type="match status" value="1"/>
</dbReference>
<evidence type="ECO:0000256" key="1">
    <source>
        <dbReference type="ARBA" id="ARBA00001964"/>
    </source>
</evidence>
<dbReference type="SUPFAM" id="SSF52518">
    <property type="entry name" value="Thiamin diphosphate-binding fold (THDP-binding)"/>
    <property type="match status" value="1"/>
</dbReference>
<dbReference type="PANTHER" id="PTHR47514">
    <property type="entry name" value="TRANSKETOLASE N-TERMINAL SECTION-RELATED"/>
    <property type="match status" value="1"/>
</dbReference>
<dbReference type="PANTHER" id="PTHR47514:SF1">
    <property type="entry name" value="TRANSKETOLASE N-TERMINAL SECTION-RELATED"/>
    <property type="match status" value="1"/>
</dbReference>
<comment type="caution">
    <text evidence="7">The sequence shown here is derived from an EMBL/GenBank/DDBJ whole genome shotgun (WGS) entry which is preliminary data.</text>
</comment>
<protein>
    <submittedName>
        <fullName evidence="7">Transketolase</fullName>
    </submittedName>
</protein>
<comment type="cofactor">
    <cofactor evidence="1">
        <name>thiamine diphosphate</name>
        <dbReference type="ChEBI" id="CHEBI:58937"/>
    </cofactor>
</comment>
<accession>A0ABV1D5F2</accession>
<feature type="domain" description="Transketolase N-terminal" evidence="6">
    <location>
        <begin position="12"/>
        <end position="274"/>
    </location>
</feature>
<reference evidence="7 8" key="1">
    <citation type="submission" date="2024-03" db="EMBL/GenBank/DDBJ databases">
        <title>Human intestinal bacterial collection.</title>
        <authorList>
            <person name="Pauvert C."/>
            <person name="Hitch T.C.A."/>
            <person name="Clavel T."/>
        </authorList>
    </citation>
    <scope>NUCLEOTIDE SEQUENCE [LARGE SCALE GENOMIC DNA]</scope>
    <source>
        <strain evidence="7 8">CLA-SR-H021</strain>
    </source>
</reference>
<name>A0ABV1D5F2_9FIRM</name>
<keyword evidence="3" id="KW-0808">Transferase</keyword>